<dbReference type="GO" id="GO:0016787">
    <property type="term" value="F:hydrolase activity"/>
    <property type="evidence" value="ECO:0007669"/>
    <property type="project" value="UniProtKB-KW"/>
</dbReference>
<keyword evidence="1" id="KW-0808">Transferase</keyword>
<dbReference type="PANTHER" id="PTHR33067">
    <property type="entry name" value="RNA-DIRECTED DNA POLYMERASE-RELATED"/>
    <property type="match status" value="1"/>
</dbReference>
<dbReference type="SUPFAM" id="SSF56672">
    <property type="entry name" value="DNA/RNA polymerases"/>
    <property type="match status" value="1"/>
</dbReference>
<dbReference type="InterPro" id="IPR041373">
    <property type="entry name" value="RT_RNaseH"/>
</dbReference>
<keyword evidence="5" id="KW-0378">Hydrolase</keyword>
<feature type="compositionally biased region" description="Pro residues" evidence="7">
    <location>
        <begin position="361"/>
        <end position="371"/>
    </location>
</feature>
<dbReference type="CDD" id="cd09274">
    <property type="entry name" value="RNase_HI_RT_Ty3"/>
    <property type="match status" value="1"/>
</dbReference>
<dbReference type="PANTHER" id="PTHR33067:SF15">
    <property type="entry name" value="RNA-DIRECTED DNA POLYMERASE"/>
    <property type="match status" value="1"/>
</dbReference>
<dbReference type="Gene3D" id="2.40.70.10">
    <property type="entry name" value="Acid Proteases"/>
    <property type="match status" value="1"/>
</dbReference>
<dbReference type="AlphaFoldDB" id="A0AAW2QZA2"/>
<comment type="caution">
    <text evidence="10">The sequence shown here is derived from an EMBL/GenBank/DDBJ whole genome shotgun (WGS) entry which is preliminary data.</text>
</comment>
<evidence type="ECO:0000256" key="2">
    <source>
        <dbReference type="ARBA" id="ARBA00022695"/>
    </source>
</evidence>
<protein>
    <submittedName>
        <fullName evidence="10">Retrovirus-related Pol polyprotein from transposon.6</fullName>
    </submittedName>
</protein>
<feature type="region of interest" description="Disordered" evidence="7">
    <location>
        <begin position="1018"/>
        <end position="1075"/>
    </location>
</feature>
<keyword evidence="3" id="KW-0540">Nuclease</keyword>
<proteinExistence type="predicted"/>
<reference evidence="10" key="1">
    <citation type="submission" date="2020-06" db="EMBL/GenBank/DDBJ databases">
        <authorList>
            <person name="Li T."/>
            <person name="Hu X."/>
            <person name="Zhang T."/>
            <person name="Song X."/>
            <person name="Zhang H."/>
            <person name="Dai N."/>
            <person name="Sheng W."/>
            <person name="Hou X."/>
            <person name="Wei L."/>
        </authorList>
    </citation>
    <scope>NUCLEOTIDE SEQUENCE</scope>
    <source>
        <strain evidence="10">KEN8</strain>
        <tissue evidence="10">Leaf</tissue>
    </source>
</reference>
<evidence type="ECO:0000259" key="8">
    <source>
        <dbReference type="Pfam" id="PF03732"/>
    </source>
</evidence>
<evidence type="ECO:0000259" key="9">
    <source>
        <dbReference type="Pfam" id="PF17917"/>
    </source>
</evidence>
<evidence type="ECO:0000256" key="4">
    <source>
        <dbReference type="ARBA" id="ARBA00022759"/>
    </source>
</evidence>
<gene>
    <name evidence="10" type="ORF">Scaly_0996200</name>
</gene>
<feature type="region of interest" description="Disordered" evidence="7">
    <location>
        <begin position="315"/>
        <end position="449"/>
    </location>
</feature>
<dbReference type="GO" id="GO:0003964">
    <property type="term" value="F:RNA-directed DNA polymerase activity"/>
    <property type="evidence" value="ECO:0007669"/>
    <property type="project" value="UniProtKB-KW"/>
</dbReference>
<evidence type="ECO:0000256" key="3">
    <source>
        <dbReference type="ARBA" id="ARBA00022722"/>
    </source>
</evidence>
<evidence type="ECO:0000313" key="10">
    <source>
        <dbReference type="EMBL" id="KAL0373146.1"/>
    </source>
</evidence>
<dbReference type="InterPro" id="IPR043502">
    <property type="entry name" value="DNA/RNA_pol_sf"/>
</dbReference>
<feature type="compositionally biased region" description="Low complexity" evidence="7">
    <location>
        <begin position="372"/>
        <end position="387"/>
    </location>
</feature>
<dbReference type="GO" id="GO:0004519">
    <property type="term" value="F:endonuclease activity"/>
    <property type="evidence" value="ECO:0007669"/>
    <property type="project" value="UniProtKB-KW"/>
</dbReference>
<dbReference type="InterPro" id="IPR005162">
    <property type="entry name" value="Retrotrans_gag_dom"/>
</dbReference>
<accession>A0AAW2QZA2</accession>
<feature type="domain" description="Reverse transcriptase RNase H-like" evidence="9">
    <location>
        <begin position="756"/>
        <end position="848"/>
    </location>
</feature>
<evidence type="ECO:0000256" key="5">
    <source>
        <dbReference type="ARBA" id="ARBA00022801"/>
    </source>
</evidence>
<dbReference type="Pfam" id="PF17917">
    <property type="entry name" value="RT_RNaseH"/>
    <property type="match status" value="1"/>
</dbReference>
<sequence>MISHVEVVNLHLTPRSKKLHEDFVGKPSNTEEASTSYEDGKDITLEFEESSGESEEEVMAIVPERTINDMTSPDLNQQPLCIEYPDLEVNFELKSGLIHLLPTFRGLAGEDPHKHLKEFHVVCSGMRPQGVTEEQIKLRAFPFSLADQAKDWLYFLPSGSVTTWNDLKRRFLEKYFPASRATTIRKEISGIRQFAGESLLSIGEDSTSWTVKYGQKIDRRSQWRSTVQQDSYRSTKLDFHHGINTQQFGTRYDDPPRKTNEVSIAAFDDRLNELTSLVKKLAVERTQHVKACGICTSPQHVTDMCPTLQEGPTEHADAIGGFSGQQQRKYDPFSNTYNPGWKDHPNLSYGAQSQNFQRPQYRPPMPPPPNPNKNTQQQIQQLQQSVQTRKELQENTDENGTKRGHAQKRKTEKEVEIPQEQDDETKEDNPKVLVTRPPFPERFAKSKKDEEAKEILETFRKVEVNIPLLDAIKQIPRYARFLKELCTSKGKLKGNERVSMGENVSAILQRKLPPKCKDPGASINVMPLSIFESLHVGPLKETGVVIQLADRSVVYPEGVLEDVLVQVNELVFPADFYVLDMREDNSPSSTSILLGRPFLKTARTKIDVHSGTRFGIERIAETSQVCLFGRNNTLPVIISSKLSPLEEEKLIRVLREFKEAIGWTIADIKGLSPSTCMHRILLEEGTKPSREAQRRLNPPMMEVVKKEILKLLDAGFHQIPVAPQIKTRRRSHVPLELLLIEGCRLDYAMRRQPSKDVCNHAIGAVLGKDWKGAPRDLLCFEDVGQRPKQYTTTEKELLAVFFALEKFRHYLLGTKVVVFSDHAALKYLLSKKEAKPRLIRWILLLQEFDLTIKDKKGAENLVADHLSRLVTNNDPSPLNDEFPDEHLHIVRGITPWYADLVNFLVTGTLPRDLPRARKDKIRSEAKYFVWDDPYLWKFCSDQLIRRAYWAIKQFNLAMDEAGGQRKLELQELEEIRNDAYENSKIYKEKAKAFHDRIISFNIGQKVLFHSKLKLFPGEEPQIPTKHRPTTHHPNPRDNTAGEPVGTVATSDADPSPPLTRAHATVAVSDKSHLRR</sequence>
<evidence type="ECO:0000256" key="6">
    <source>
        <dbReference type="ARBA" id="ARBA00022918"/>
    </source>
</evidence>
<evidence type="ECO:0000256" key="1">
    <source>
        <dbReference type="ARBA" id="ARBA00022679"/>
    </source>
</evidence>
<evidence type="ECO:0000256" key="7">
    <source>
        <dbReference type="SAM" id="MobiDB-lite"/>
    </source>
</evidence>
<keyword evidence="2" id="KW-0548">Nucleotidyltransferase</keyword>
<feature type="domain" description="Retrotransposon gag" evidence="8">
    <location>
        <begin position="140"/>
        <end position="199"/>
    </location>
</feature>
<organism evidence="10">
    <name type="scientific">Sesamum calycinum</name>
    <dbReference type="NCBI Taxonomy" id="2727403"/>
    <lineage>
        <taxon>Eukaryota</taxon>
        <taxon>Viridiplantae</taxon>
        <taxon>Streptophyta</taxon>
        <taxon>Embryophyta</taxon>
        <taxon>Tracheophyta</taxon>
        <taxon>Spermatophyta</taxon>
        <taxon>Magnoliopsida</taxon>
        <taxon>eudicotyledons</taxon>
        <taxon>Gunneridae</taxon>
        <taxon>Pentapetalae</taxon>
        <taxon>asterids</taxon>
        <taxon>lamiids</taxon>
        <taxon>Lamiales</taxon>
        <taxon>Pedaliaceae</taxon>
        <taxon>Sesamum</taxon>
    </lineage>
</organism>
<dbReference type="Gene3D" id="3.10.10.10">
    <property type="entry name" value="HIV Type 1 Reverse Transcriptase, subunit A, domain 1"/>
    <property type="match status" value="1"/>
</dbReference>
<dbReference type="InterPro" id="IPR021109">
    <property type="entry name" value="Peptidase_aspartic_dom_sf"/>
</dbReference>
<keyword evidence="4" id="KW-0255">Endonuclease</keyword>
<dbReference type="EMBL" id="JACGWM010000005">
    <property type="protein sequence ID" value="KAL0373146.1"/>
    <property type="molecule type" value="Genomic_DNA"/>
</dbReference>
<dbReference type="CDD" id="cd00303">
    <property type="entry name" value="retropepsin_like"/>
    <property type="match status" value="1"/>
</dbReference>
<feature type="compositionally biased region" description="Polar residues" evidence="7">
    <location>
        <begin position="349"/>
        <end position="358"/>
    </location>
</feature>
<keyword evidence="6" id="KW-0695">RNA-directed DNA polymerase</keyword>
<dbReference type="Pfam" id="PF03732">
    <property type="entry name" value="Retrotrans_gag"/>
    <property type="match status" value="1"/>
</dbReference>
<feature type="compositionally biased region" description="Acidic residues" evidence="7">
    <location>
        <begin position="417"/>
        <end position="426"/>
    </location>
</feature>
<reference evidence="10" key="2">
    <citation type="journal article" date="2024" name="Plant">
        <title>Genomic evolution and insights into agronomic trait innovations of Sesamum species.</title>
        <authorList>
            <person name="Miao H."/>
            <person name="Wang L."/>
            <person name="Qu L."/>
            <person name="Liu H."/>
            <person name="Sun Y."/>
            <person name="Le M."/>
            <person name="Wang Q."/>
            <person name="Wei S."/>
            <person name="Zheng Y."/>
            <person name="Lin W."/>
            <person name="Duan Y."/>
            <person name="Cao H."/>
            <person name="Xiong S."/>
            <person name="Wang X."/>
            <person name="Wei L."/>
            <person name="Li C."/>
            <person name="Ma Q."/>
            <person name="Ju M."/>
            <person name="Zhao R."/>
            <person name="Li G."/>
            <person name="Mu C."/>
            <person name="Tian Q."/>
            <person name="Mei H."/>
            <person name="Zhang T."/>
            <person name="Gao T."/>
            <person name="Zhang H."/>
        </authorList>
    </citation>
    <scope>NUCLEOTIDE SEQUENCE</scope>
    <source>
        <strain evidence="10">KEN8</strain>
    </source>
</reference>
<name>A0AAW2QZA2_9LAMI</name>